<feature type="binding site" evidence="6">
    <location>
        <begin position="143"/>
        <end position="145"/>
    </location>
    <ligand>
        <name>NAD(+)</name>
        <dbReference type="ChEBI" id="CHEBI:57540"/>
    </ligand>
</feature>
<comment type="caution">
    <text evidence="6">Lacks conserved residue(s) required for the propagation of feature annotation.</text>
</comment>
<evidence type="ECO:0000256" key="4">
    <source>
        <dbReference type="ARBA" id="ARBA00022695"/>
    </source>
</evidence>
<keyword evidence="2 6" id="KW-0328">Glycosyltransferase</keyword>
<sequence length="328" mass="37190">MWTVIGILFVLGIIGNAFSKKKTPPARPKFPPTVVHPEAPPKIAPTLVVAPTPVISPDVGEVRLERQDAIMLLSQVTGLKELLLTRYALTGLTRLSPAYASDLHFAFMRELRNLHFYAIQNYDWRNLIDYTSIKRKPISALYHFTHISNLQSILEHGILTRQQLESSDQPFYYNDNLRLDGVRDSISLSVGHVNNKMLYKYTQGLNDHEWVILKIKTELITGPLSPSFDHTNLLNRNVYCRHNAASSGVTSISIAERQTYSAFNAMFVGDNGEEHDLPVDVQSEILHLGTIPTHFISELIFYGQENVPAWLNNLPQRIVVDPSRFSFR</sequence>
<feature type="domain" description="DarT" evidence="7">
    <location>
        <begin position="139"/>
        <end position="328"/>
    </location>
</feature>
<evidence type="ECO:0000313" key="8">
    <source>
        <dbReference type="EMBL" id="MBZ0059768.1"/>
    </source>
</evidence>
<dbReference type="Pfam" id="PF14487">
    <property type="entry name" value="DarT"/>
    <property type="match status" value="1"/>
</dbReference>
<protein>
    <submittedName>
        <fullName evidence="8">DUF4433 domain-containing protein</fullName>
    </submittedName>
</protein>
<evidence type="ECO:0000256" key="2">
    <source>
        <dbReference type="ARBA" id="ARBA00022676"/>
    </source>
</evidence>
<dbReference type="RefSeq" id="WP_223075399.1">
    <property type="nucleotide sequence ID" value="NZ_JADMNK010000011.1"/>
</dbReference>
<keyword evidence="1 6" id="KW-1277">Toxin-antitoxin system</keyword>
<evidence type="ECO:0000313" key="9">
    <source>
        <dbReference type="Proteomes" id="UP000706580"/>
    </source>
</evidence>
<organism evidence="8 9">
    <name type="scientific">Leclercia barmai</name>
    <dbReference type="NCBI Taxonomy" id="2785629"/>
    <lineage>
        <taxon>Bacteria</taxon>
        <taxon>Pseudomonadati</taxon>
        <taxon>Pseudomonadota</taxon>
        <taxon>Gammaproteobacteria</taxon>
        <taxon>Enterobacterales</taxon>
        <taxon>Enterobacteriaceae</taxon>
        <taxon>Leclercia</taxon>
    </lineage>
</organism>
<comment type="catalytic activity">
    <reaction evidence="6">
        <text>a thymidine in DNA + NAD(+) = an N-(ADP-alpha-D-ribosyl)-thymidine in DNA + nicotinamide + H(+)</text>
        <dbReference type="Rhea" id="RHEA:71651"/>
        <dbReference type="Rhea" id="RHEA-COMP:13556"/>
        <dbReference type="Rhea" id="RHEA-COMP:18051"/>
        <dbReference type="ChEBI" id="CHEBI:15378"/>
        <dbReference type="ChEBI" id="CHEBI:17154"/>
        <dbReference type="ChEBI" id="CHEBI:57540"/>
        <dbReference type="ChEBI" id="CHEBI:137386"/>
        <dbReference type="ChEBI" id="CHEBI:191199"/>
    </reaction>
</comment>
<dbReference type="Proteomes" id="UP000706580">
    <property type="component" value="Unassembled WGS sequence"/>
</dbReference>
<accession>A0ABS7S0V5</accession>
<evidence type="ECO:0000256" key="5">
    <source>
        <dbReference type="ARBA" id="ARBA00023125"/>
    </source>
</evidence>
<comment type="caution">
    <text evidence="8">The sequence shown here is derived from an EMBL/GenBank/DDBJ whole genome shotgun (WGS) entry which is preliminary data.</text>
</comment>
<proteinExistence type="inferred from homology"/>
<keyword evidence="5 6" id="KW-0238">DNA-binding</keyword>
<evidence type="ECO:0000256" key="3">
    <source>
        <dbReference type="ARBA" id="ARBA00022679"/>
    </source>
</evidence>
<feature type="binding site" evidence="6">
    <location>
        <position position="178"/>
    </location>
    <ligand>
        <name>NAD(+)</name>
        <dbReference type="ChEBI" id="CHEBI:57540"/>
    </ligand>
</feature>
<reference evidence="8 9" key="1">
    <citation type="submission" date="2020-11" db="EMBL/GenBank/DDBJ databases">
        <title>Draft Genome of Enterobacter sp. strain EMC7.</title>
        <authorList>
            <person name="Barman P."/>
            <person name="Sinha S."/>
            <person name="Sen S."/>
            <person name="Chakraborty R."/>
        </authorList>
    </citation>
    <scope>NUCLEOTIDE SEQUENCE [LARGE SCALE GENOMIC DNA]</scope>
    <source>
        <strain evidence="8 9">EMC7</strain>
    </source>
</reference>
<dbReference type="EMBL" id="JADMNK010000011">
    <property type="protein sequence ID" value="MBZ0059768.1"/>
    <property type="molecule type" value="Genomic_DNA"/>
</dbReference>
<name>A0ABS7S0V5_9ENTR</name>
<comment type="similarity">
    <text evidence="6">Belongs to the DarT ADP-ribosyltransferase family.</text>
</comment>
<keyword evidence="3 6" id="KW-0808">Transferase</keyword>
<keyword evidence="9" id="KW-1185">Reference proteome</keyword>
<feature type="active site" description="Proton acceptor" evidence="6">
    <location>
        <position position="178"/>
    </location>
</feature>
<dbReference type="InterPro" id="IPR029494">
    <property type="entry name" value="DarT"/>
</dbReference>
<keyword evidence="4 6" id="KW-0548">Nucleotidyltransferase</keyword>
<feature type="active site" evidence="6">
    <location>
        <position position="284"/>
    </location>
</feature>
<evidence type="ECO:0000256" key="6">
    <source>
        <dbReference type="PROSITE-ProRule" id="PRU01362"/>
    </source>
</evidence>
<dbReference type="PROSITE" id="PS52018">
    <property type="entry name" value="DART"/>
    <property type="match status" value="1"/>
</dbReference>
<evidence type="ECO:0000256" key="1">
    <source>
        <dbReference type="ARBA" id="ARBA00022649"/>
    </source>
</evidence>
<gene>
    <name evidence="8" type="ORF">ITX56_18565</name>
</gene>
<evidence type="ECO:0000259" key="7">
    <source>
        <dbReference type="PROSITE" id="PS52018"/>
    </source>
</evidence>